<dbReference type="InterPro" id="IPR043129">
    <property type="entry name" value="ATPase_NBD"/>
</dbReference>
<dbReference type="PANTHER" id="PTHR11365:SF23">
    <property type="entry name" value="HYPOTHETICAL 5-OXOPROLINASE (EUROFUNG)-RELATED"/>
    <property type="match status" value="1"/>
</dbReference>
<evidence type="ECO:0000313" key="4">
    <source>
        <dbReference type="EMBL" id="AXF56722.1"/>
    </source>
</evidence>
<dbReference type="GO" id="GO:0005829">
    <property type="term" value="C:cytosol"/>
    <property type="evidence" value="ECO:0007669"/>
    <property type="project" value="TreeGrafter"/>
</dbReference>
<accession>A0A345C0J1</accession>
<dbReference type="EMBL" id="CP031092">
    <property type="protein sequence ID" value="AXF56722.1"/>
    <property type="molecule type" value="Genomic_DNA"/>
</dbReference>
<proteinExistence type="predicted"/>
<dbReference type="GO" id="GO:0017168">
    <property type="term" value="F:5-oxoprolinase (ATP-hydrolyzing) activity"/>
    <property type="evidence" value="ECO:0007669"/>
    <property type="project" value="TreeGrafter"/>
</dbReference>
<dbReference type="InterPro" id="IPR008040">
    <property type="entry name" value="Hydant_A_N"/>
</dbReference>
<dbReference type="InterPro" id="IPR049517">
    <property type="entry name" value="ACX-like_C"/>
</dbReference>
<keyword evidence="5" id="KW-1185">Reference proteome</keyword>
<dbReference type="Pfam" id="PF19278">
    <property type="entry name" value="Hydant_A_C"/>
    <property type="match status" value="1"/>
</dbReference>
<name>A0A345C0J1_9BACI</name>
<sequence>MKQTTPLVLGIDAGGTMTDTILVDKQGNFAVGKAPTTPGYEAEGFIESARDATDLWNLDTDKTFEELEVILYSGTGMLNTLLSRTGKRIGLIVTRGMEDAVLMGRGLQTWSGYSYPDRLHAVTHAHPDPLVPRSRVRGVTERIDQFGQVVIPAYEHEVISGVKELLEQDIEALCICCMYSHVNPEHELQIGETARRVLAEEGVDIPVYSSHQVRPIIREQSRLNSTLIEAYATAKGREQLLGVEAAAKQQGFQHSMQTMLSYGGLANVRYPRLHETMISGPVGGLLGAKHVGELVGTDSVIVSDMGGTSFDIGAITRGKIPIDNEPTLARFKLNLPTLAMDTIGAGGGTIVKVDPYTHKVSLGPESAGSVPGPVAMDMGGTEPTIADCDAIMGRLNPDNFLGGRVRLNVEKAKQVLQEKVADPLEVDVYEAAEGMVNLLEMEARSSIESIISTRGVDPSEYHLMSYGGSGPLHMAEYSRGLGFSGIMTFPFAAAFSAFGCTTADYLHRHSQSVQMMIGPDMSEQDRDEVRRQINEIWDDLNTRARAELVAEGHESDAVTCEPFAMMRYTGQLEDVEVTAPTMKLESDDDLDRLTQDFETLYETINRSVSSYGEAEAGFTIMELGLSARVEKVKPELTRRPLGSAEPKPEANKGTRSMYYNRAWQEAQLWEMDMLEPGNVLEGPAIVEHPATTLVIPSGDRVRIDEWTILHYEHGEQAQKSADYVL</sequence>
<dbReference type="Pfam" id="PF05378">
    <property type="entry name" value="Hydant_A_N"/>
    <property type="match status" value="1"/>
</dbReference>
<dbReference type="InterPro" id="IPR045079">
    <property type="entry name" value="Oxoprolinase-like"/>
</dbReference>
<dbReference type="RefSeq" id="WP_114373859.1">
    <property type="nucleotide sequence ID" value="NZ_CP031092.1"/>
</dbReference>
<feature type="domain" description="Hydantoinase A/oxoprolinase" evidence="1">
    <location>
        <begin position="222"/>
        <end position="508"/>
    </location>
</feature>
<feature type="domain" description="Acetophenone carboxylase-like C-terminal" evidence="3">
    <location>
        <begin position="521"/>
        <end position="713"/>
    </location>
</feature>
<evidence type="ECO:0000313" key="5">
    <source>
        <dbReference type="Proteomes" id="UP000252100"/>
    </source>
</evidence>
<feature type="domain" description="Hydantoinase/oxoprolinase N-terminal" evidence="2">
    <location>
        <begin position="9"/>
        <end position="197"/>
    </location>
</feature>
<organism evidence="4 5">
    <name type="scientific">Salicibibacter kimchii</name>
    <dbReference type="NCBI Taxonomy" id="2099786"/>
    <lineage>
        <taxon>Bacteria</taxon>
        <taxon>Bacillati</taxon>
        <taxon>Bacillota</taxon>
        <taxon>Bacilli</taxon>
        <taxon>Bacillales</taxon>
        <taxon>Bacillaceae</taxon>
        <taxon>Salicibibacter</taxon>
    </lineage>
</organism>
<dbReference type="GO" id="GO:0006749">
    <property type="term" value="P:glutathione metabolic process"/>
    <property type="evidence" value="ECO:0007669"/>
    <property type="project" value="TreeGrafter"/>
</dbReference>
<dbReference type="KEGG" id="rue:DT065_12355"/>
<dbReference type="Pfam" id="PF01968">
    <property type="entry name" value="Hydantoinase_A"/>
    <property type="match status" value="1"/>
</dbReference>
<evidence type="ECO:0000259" key="2">
    <source>
        <dbReference type="Pfam" id="PF05378"/>
    </source>
</evidence>
<dbReference type="Proteomes" id="UP000252100">
    <property type="component" value="Chromosome"/>
</dbReference>
<evidence type="ECO:0000259" key="1">
    <source>
        <dbReference type="Pfam" id="PF01968"/>
    </source>
</evidence>
<protein>
    <submittedName>
        <fullName evidence="4">Hydantoinase/oxoprolinase family protein</fullName>
    </submittedName>
</protein>
<gene>
    <name evidence="4" type="ORF">DT065_12355</name>
</gene>
<dbReference type="AlphaFoldDB" id="A0A345C0J1"/>
<dbReference type="InterPro" id="IPR002821">
    <property type="entry name" value="Hydantoinase_A"/>
</dbReference>
<dbReference type="SUPFAM" id="SSF53067">
    <property type="entry name" value="Actin-like ATPase domain"/>
    <property type="match status" value="1"/>
</dbReference>
<dbReference type="PANTHER" id="PTHR11365">
    <property type="entry name" value="5-OXOPROLINASE RELATED"/>
    <property type="match status" value="1"/>
</dbReference>
<evidence type="ECO:0000259" key="3">
    <source>
        <dbReference type="Pfam" id="PF19278"/>
    </source>
</evidence>
<dbReference type="OrthoDB" id="9768323at2"/>
<reference evidence="4 5" key="1">
    <citation type="journal article" date="2018" name="J. Microbiol.">
        <title>Salicibibacter kimchii gen. nov., sp. nov., a moderately halophilic and alkalitolerant bacterium in the family Bacillaceae, isolated from kimchi.</title>
        <authorList>
            <person name="Jang J.Y."/>
            <person name="Oh Y.J."/>
            <person name="Lim S.K."/>
            <person name="Park H.K."/>
            <person name="Lee C."/>
            <person name="Kim J.Y."/>
            <person name="Lee M.A."/>
            <person name="Choi H.J."/>
        </authorList>
    </citation>
    <scope>NUCLEOTIDE SEQUENCE [LARGE SCALE GENOMIC DNA]</scope>
    <source>
        <strain evidence="4 5">NKC1-1</strain>
    </source>
</reference>